<evidence type="ECO:0000256" key="5">
    <source>
        <dbReference type="ARBA" id="ARBA00022490"/>
    </source>
</evidence>
<keyword evidence="5" id="KW-0963">Cytoplasm</keyword>
<dbReference type="EMBL" id="SLXF01000001">
    <property type="protein sequence ID" value="TCP09798.1"/>
    <property type="molecule type" value="Genomic_DNA"/>
</dbReference>
<sequence length="288" mass="31233">MSEPGKPRGRSFPLSLDKLTPVARSVATRPSAAAPALTPARPTAPERKPNLLRPQRLLQQAALDRERQVRPAGLGLDSELVRARMVERLRAQGIRDEKVLAAMLAVPRHLFVDTALANQAYEDTALPIGLQQTISKPSVVARMLELMRGNRGDAMLQRVLEIGTGCGYQAAVLAHLARLVVSVERLKALHDKARELLAPWRADNVRLVYGDGMLGHPPNAPYDGIVAAAGGEAIQQAWLDQLAVGGRLVAPVVRGSTQVLVLVERNDRGFVRSEHEAVHFVPLKSGTT</sequence>
<organism evidence="11 12">
    <name type="scientific">Caldimonas thermodepolymerans</name>
    <dbReference type="NCBI Taxonomy" id="215580"/>
    <lineage>
        <taxon>Bacteria</taxon>
        <taxon>Pseudomonadati</taxon>
        <taxon>Pseudomonadota</taxon>
        <taxon>Betaproteobacteria</taxon>
        <taxon>Burkholderiales</taxon>
        <taxon>Sphaerotilaceae</taxon>
        <taxon>Caldimonas</taxon>
    </lineage>
</organism>
<dbReference type="InterPro" id="IPR029063">
    <property type="entry name" value="SAM-dependent_MTases_sf"/>
</dbReference>
<protein>
    <recommendedName>
        <fullName evidence="4 9">Protein-L-isoaspartate O-methyltransferase</fullName>
        <ecNumber evidence="3 9">2.1.1.77</ecNumber>
    </recommendedName>
</protein>
<dbReference type="GO" id="GO:0030091">
    <property type="term" value="P:protein repair"/>
    <property type="evidence" value="ECO:0007669"/>
    <property type="project" value="UniProtKB-UniRule"/>
</dbReference>
<dbReference type="GO" id="GO:0005737">
    <property type="term" value="C:cytoplasm"/>
    <property type="evidence" value="ECO:0007669"/>
    <property type="project" value="UniProtKB-SubCell"/>
</dbReference>
<reference evidence="11 12" key="1">
    <citation type="submission" date="2019-03" db="EMBL/GenBank/DDBJ databases">
        <title>Genomic Encyclopedia of Type Strains, Phase IV (KMG-IV): sequencing the most valuable type-strain genomes for metagenomic binning, comparative biology and taxonomic classification.</title>
        <authorList>
            <person name="Goeker M."/>
        </authorList>
    </citation>
    <scope>NUCLEOTIDE SEQUENCE [LARGE SCALE GENOMIC DNA]</scope>
    <source>
        <strain evidence="11 12">DSM 15264</strain>
    </source>
</reference>
<keyword evidence="8" id="KW-0949">S-adenosyl-L-methionine</keyword>
<evidence type="ECO:0000256" key="3">
    <source>
        <dbReference type="ARBA" id="ARBA00011890"/>
    </source>
</evidence>
<comment type="subcellular location">
    <subcellularLocation>
        <location evidence="1">Cytoplasm</location>
    </subcellularLocation>
</comment>
<dbReference type="Gene3D" id="3.40.50.150">
    <property type="entry name" value="Vaccinia Virus protein VP39"/>
    <property type="match status" value="1"/>
</dbReference>
<evidence type="ECO:0000256" key="10">
    <source>
        <dbReference type="SAM" id="MobiDB-lite"/>
    </source>
</evidence>
<evidence type="ECO:0000313" key="12">
    <source>
        <dbReference type="Proteomes" id="UP000294772"/>
    </source>
</evidence>
<evidence type="ECO:0000256" key="4">
    <source>
        <dbReference type="ARBA" id="ARBA00013346"/>
    </source>
</evidence>
<gene>
    <name evidence="11" type="ORF">EV676_101377</name>
</gene>
<comment type="caution">
    <text evidence="11">The sequence shown here is derived from an EMBL/GenBank/DDBJ whole genome shotgun (WGS) entry which is preliminary data.</text>
</comment>
<keyword evidence="7" id="KW-0808">Transferase</keyword>
<dbReference type="EC" id="2.1.1.77" evidence="3 9"/>
<dbReference type="Pfam" id="PF01135">
    <property type="entry name" value="PCMT"/>
    <property type="match status" value="1"/>
</dbReference>
<dbReference type="NCBIfam" id="TIGR00080">
    <property type="entry name" value="pimt"/>
    <property type="match status" value="1"/>
</dbReference>
<dbReference type="NCBIfam" id="NF001453">
    <property type="entry name" value="PRK00312.1"/>
    <property type="match status" value="1"/>
</dbReference>
<evidence type="ECO:0000256" key="6">
    <source>
        <dbReference type="ARBA" id="ARBA00022603"/>
    </source>
</evidence>
<dbReference type="AlphaFoldDB" id="A0AA46DHD3"/>
<comment type="similarity">
    <text evidence="2">Belongs to the methyltransferase superfamily. L-isoaspartyl/D-aspartyl protein methyltransferase family.</text>
</comment>
<dbReference type="InterPro" id="IPR000682">
    <property type="entry name" value="PCMT"/>
</dbReference>
<dbReference type="FunFam" id="3.40.50.150:FF:000010">
    <property type="entry name" value="Protein-L-isoaspartate O-methyltransferase"/>
    <property type="match status" value="1"/>
</dbReference>
<evidence type="ECO:0000313" key="11">
    <source>
        <dbReference type="EMBL" id="TCP09798.1"/>
    </source>
</evidence>
<feature type="region of interest" description="Disordered" evidence="10">
    <location>
        <begin position="1"/>
        <end position="51"/>
    </location>
</feature>
<evidence type="ECO:0000256" key="2">
    <source>
        <dbReference type="ARBA" id="ARBA00005369"/>
    </source>
</evidence>
<evidence type="ECO:0000256" key="1">
    <source>
        <dbReference type="ARBA" id="ARBA00004496"/>
    </source>
</evidence>
<evidence type="ECO:0000256" key="7">
    <source>
        <dbReference type="ARBA" id="ARBA00022679"/>
    </source>
</evidence>
<dbReference type="GO" id="GO:0032259">
    <property type="term" value="P:methylation"/>
    <property type="evidence" value="ECO:0007669"/>
    <property type="project" value="UniProtKB-KW"/>
</dbReference>
<dbReference type="Proteomes" id="UP000294772">
    <property type="component" value="Unassembled WGS sequence"/>
</dbReference>
<dbReference type="PANTHER" id="PTHR11579:SF0">
    <property type="entry name" value="PROTEIN-L-ISOASPARTATE(D-ASPARTATE) O-METHYLTRANSFERASE"/>
    <property type="match status" value="1"/>
</dbReference>
<feature type="compositionally biased region" description="Low complexity" evidence="10">
    <location>
        <begin position="22"/>
        <end position="43"/>
    </location>
</feature>
<dbReference type="CDD" id="cd02440">
    <property type="entry name" value="AdoMet_MTases"/>
    <property type="match status" value="1"/>
</dbReference>
<name>A0AA46DHD3_9BURK</name>
<dbReference type="SUPFAM" id="SSF53335">
    <property type="entry name" value="S-adenosyl-L-methionine-dependent methyltransferases"/>
    <property type="match status" value="1"/>
</dbReference>
<proteinExistence type="inferred from homology"/>
<evidence type="ECO:0000256" key="8">
    <source>
        <dbReference type="ARBA" id="ARBA00022691"/>
    </source>
</evidence>
<dbReference type="PANTHER" id="PTHR11579">
    <property type="entry name" value="PROTEIN-L-ISOASPARTATE O-METHYLTRANSFERASE"/>
    <property type="match status" value="1"/>
</dbReference>
<accession>A0AA46DHD3</accession>
<evidence type="ECO:0000256" key="9">
    <source>
        <dbReference type="NCBIfam" id="TIGR00080"/>
    </source>
</evidence>
<dbReference type="RefSeq" id="WP_419188935.1">
    <property type="nucleotide sequence ID" value="NZ_CP110416.1"/>
</dbReference>
<dbReference type="GO" id="GO:0004719">
    <property type="term" value="F:protein-L-isoaspartate (D-aspartate) O-methyltransferase activity"/>
    <property type="evidence" value="ECO:0007669"/>
    <property type="project" value="UniProtKB-UniRule"/>
</dbReference>
<keyword evidence="6" id="KW-0489">Methyltransferase</keyword>